<dbReference type="EMBL" id="SDEE01000139">
    <property type="protein sequence ID" value="RXW20638.1"/>
    <property type="molecule type" value="Genomic_DNA"/>
</dbReference>
<protein>
    <recommendedName>
        <fullName evidence="3">F-box domain-containing protein</fullName>
    </recommendedName>
</protein>
<dbReference type="InterPro" id="IPR032675">
    <property type="entry name" value="LRR_dom_sf"/>
</dbReference>
<dbReference type="OrthoDB" id="2835096at2759"/>
<evidence type="ECO:0008006" key="3">
    <source>
        <dbReference type="Google" id="ProtNLM"/>
    </source>
</evidence>
<organism evidence="1 2">
    <name type="scientific">Candolleomyces aberdarensis</name>
    <dbReference type="NCBI Taxonomy" id="2316362"/>
    <lineage>
        <taxon>Eukaryota</taxon>
        <taxon>Fungi</taxon>
        <taxon>Dikarya</taxon>
        <taxon>Basidiomycota</taxon>
        <taxon>Agaricomycotina</taxon>
        <taxon>Agaricomycetes</taxon>
        <taxon>Agaricomycetidae</taxon>
        <taxon>Agaricales</taxon>
        <taxon>Agaricineae</taxon>
        <taxon>Psathyrellaceae</taxon>
        <taxon>Candolleomyces</taxon>
    </lineage>
</organism>
<evidence type="ECO:0000313" key="1">
    <source>
        <dbReference type="EMBL" id="RXW20638.1"/>
    </source>
</evidence>
<accession>A0A4V1Q428</accession>
<sequence length="537" mass="60225">MDELFNSNRAPSPQEWASTQSLLELCDQELTPVDSQIADLQKQLDKLISRRSVLQTNRRKYLDTLSARRRLPPEIIASFIQLAVAPPYDDDLPQQRWQAKRGSESTLPFMLVSREWYGTVCGFAHFWTELKLDVASASGGEIQHLIEMASKRVERASELALSLTISLSTSNEWNDKVVEFAHSISSRVGAFGISVEANPDPDSNTYPNPNPNPNMAAGLLARLLLNPLSPTQRTLEWPKLHTVDINMRSRSPANINLRRLGYVFSAPEKFPAMRGLAIAAPQCDFSVLSMPWSGLSTLSLGPFHTYKFGDYTSILKQCTGELRVLNLCMCGTPERSEQILLTLAPIIHLVHVTHLQLEYTPMNEWFSFALLWYLYLPSLQSLTCTAVDGSRRSKTEISQLAEILQKSGCQESLRYLELNNFDLSLEADTTVDLRSVFVETPRLSRLKITGHKLHPGLWSIIPESVQDLTVQLWLPAIGDLRPSFDEFVRSRSLSAVPSSTPMKARLDIADGRDVASFRKKIDALQAQFGSLLNVVID</sequence>
<proteinExistence type="predicted"/>
<comment type="caution">
    <text evidence="1">The sequence shown here is derived from an EMBL/GenBank/DDBJ whole genome shotgun (WGS) entry which is preliminary data.</text>
</comment>
<evidence type="ECO:0000313" key="2">
    <source>
        <dbReference type="Proteomes" id="UP000290288"/>
    </source>
</evidence>
<dbReference type="AlphaFoldDB" id="A0A4V1Q428"/>
<dbReference type="SUPFAM" id="SSF52047">
    <property type="entry name" value="RNI-like"/>
    <property type="match status" value="1"/>
</dbReference>
<gene>
    <name evidence="1" type="ORF">EST38_g5207</name>
</gene>
<keyword evidence="2" id="KW-1185">Reference proteome</keyword>
<dbReference type="Proteomes" id="UP000290288">
    <property type="component" value="Unassembled WGS sequence"/>
</dbReference>
<reference evidence="1 2" key="1">
    <citation type="submission" date="2019-01" db="EMBL/GenBank/DDBJ databases">
        <title>Draft genome sequence of Psathyrella aberdarensis IHI B618.</title>
        <authorList>
            <person name="Buettner E."/>
            <person name="Kellner H."/>
        </authorList>
    </citation>
    <scope>NUCLEOTIDE SEQUENCE [LARGE SCALE GENOMIC DNA]</scope>
    <source>
        <strain evidence="1 2">IHI B618</strain>
    </source>
</reference>
<name>A0A4V1Q428_9AGAR</name>
<dbReference type="Gene3D" id="3.80.10.10">
    <property type="entry name" value="Ribonuclease Inhibitor"/>
    <property type="match status" value="1"/>
</dbReference>